<gene>
    <name evidence="4" type="ORF">NCTC12112_03274</name>
</gene>
<dbReference type="AlphaFoldDB" id="A0AAX2JGJ1"/>
<organism evidence="4 5">
    <name type="scientific">Fusobacterium ulcerans</name>
    <dbReference type="NCBI Taxonomy" id="861"/>
    <lineage>
        <taxon>Bacteria</taxon>
        <taxon>Fusobacteriati</taxon>
        <taxon>Fusobacteriota</taxon>
        <taxon>Fusobacteriia</taxon>
        <taxon>Fusobacteriales</taxon>
        <taxon>Fusobacteriaceae</taxon>
        <taxon>Fusobacterium</taxon>
    </lineage>
</organism>
<sequence length="259" mass="29369">MITKDIINFLEEKYPRSNAEEWDNVGLLVGNNKKDVKKIQLSIDATEKAVDYAAQNNVDMIVTHHPLIFKPLKSIVMSELSGRKIIKLIENGLNLYSIHTNLDSSKDGLNDYILELLEVKKYKIIDINANDETAGIGRMYTLEEKITILEYADFIKTKMKIKNVRVISNDLKSKVKKIALINGSGMSYWRKVKSLGADLFITGDIGYHDALDAKESGLHLIDIGHFESENCFSELLKKNLEEIGLEVLIFNDGPVFENY</sequence>
<dbReference type="FunFam" id="3.40.1390.30:FF:000006">
    <property type="entry name" value="Dinuclear metal center protein, YbgI family"/>
    <property type="match status" value="1"/>
</dbReference>
<comment type="similarity">
    <text evidence="1">Belongs to the GTP cyclohydrolase I type 2/NIF3 family.</text>
</comment>
<dbReference type="InterPro" id="IPR036069">
    <property type="entry name" value="DUF34/NIF3_sf"/>
</dbReference>
<dbReference type="InterPro" id="IPR002678">
    <property type="entry name" value="DUF34/NIF3"/>
</dbReference>
<feature type="binding site" evidence="3">
    <location>
        <position position="64"/>
    </location>
    <ligand>
        <name>a divalent metal cation</name>
        <dbReference type="ChEBI" id="CHEBI:60240"/>
        <label>2</label>
    </ligand>
</feature>
<dbReference type="NCBIfam" id="TIGR00486">
    <property type="entry name" value="YbgI_SA1388"/>
    <property type="match status" value="1"/>
</dbReference>
<dbReference type="KEGG" id="ful:C4N20_06915"/>
<dbReference type="Pfam" id="PF01784">
    <property type="entry name" value="DUF34_NIF3"/>
    <property type="match status" value="1"/>
</dbReference>
<protein>
    <submittedName>
        <fullName evidence="4">Metal-binding protein</fullName>
    </submittedName>
</protein>
<dbReference type="GeneID" id="78454533"/>
<dbReference type="RefSeq" id="WP_005982474.1">
    <property type="nucleotide sequence ID" value="NZ_CABKNW010000007.1"/>
</dbReference>
<accession>A0AAX2JGJ1</accession>
<dbReference type="EMBL" id="LS483487">
    <property type="protein sequence ID" value="SQJ17129.1"/>
    <property type="molecule type" value="Genomic_DNA"/>
</dbReference>
<dbReference type="PANTHER" id="PTHR13799:SF14">
    <property type="entry name" value="GTP CYCLOHYDROLASE 1 TYPE 2 HOMOLOG"/>
    <property type="match status" value="1"/>
</dbReference>
<proteinExistence type="inferred from homology"/>
<dbReference type="SUPFAM" id="SSF102705">
    <property type="entry name" value="NIF3 (NGG1p interacting factor 3)-like"/>
    <property type="match status" value="1"/>
</dbReference>
<evidence type="ECO:0000256" key="1">
    <source>
        <dbReference type="ARBA" id="ARBA00006964"/>
    </source>
</evidence>
<dbReference type="GO" id="GO:0046872">
    <property type="term" value="F:metal ion binding"/>
    <property type="evidence" value="ECO:0007669"/>
    <property type="project" value="UniProtKB-KW"/>
</dbReference>
<dbReference type="PANTHER" id="PTHR13799">
    <property type="entry name" value="NGG1 INTERACTING FACTOR 3"/>
    <property type="match status" value="1"/>
</dbReference>
<dbReference type="Proteomes" id="UP000249008">
    <property type="component" value="Chromosome 1"/>
</dbReference>
<reference evidence="4 5" key="1">
    <citation type="submission" date="2018-06" db="EMBL/GenBank/DDBJ databases">
        <authorList>
            <consortium name="Pathogen Informatics"/>
            <person name="Doyle S."/>
        </authorList>
    </citation>
    <scope>NUCLEOTIDE SEQUENCE [LARGE SCALE GENOMIC DNA]</scope>
    <source>
        <strain evidence="4 5">NCTC12112</strain>
    </source>
</reference>
<feature type="binding site" evidence="3">
    <location>
        <position position="225"/>
    </location>
    <ligand>
        <name>a divalent metal cation</name>
        <dbReference type="ChEBI" id="CHEBI:60240"/>
        <label>1</label>
    </ligand>
</feature>
<keyword evidence="2 3" id="KW-0479">Metal-binding</keyword>
<feature type="binding site" evidence="3">
    <location>
        <position position="65"/>
    </location>
    <ligand>
        <name>a divalent metal cation</name>
        <dbReference type="ChEBI" id="CHEBI:60240"/>
        <label>1</label>
    </ligand>
</feature>
<dbReference type="Gene3D" id="3.40.1390.30">
    <property type="entry name" value="NIF3 (NGG1p interacting factor 3)-like"/>
    <property type="match status" value="2"/>
</dbReference>
<dbReference type="GO" id="GO:0005737">
    <property type="term" value="C:cytoplasm"/>
    <property type="evidence" value="ECO:0007669"/>
    <property type="project" value="TreeGrafter"/>
</dbReference>
<feature type="binding site" evidence="3">
    <location>
        <position position="229"/>
    </location>
    <ligand>
        <name>a divalent metal cation</name>
        <dbReference type="ChEBI" id="CHEBI:60240"/>
        <label>1</label>
    </ligand>
</feature>
<evidence type="ECO:0000313" key="5">
    <source>
        <dbReference type="Proteomes" id="UP000249008"/>
    </source>
</evidence>
<evidence type="ECO:0000256" key="3">
    <source>
        <dbReference type="PIRSR" id="PIRSR602678-1"/>
    </source>
</evidence>
<name>A0AAX2JGJ1_9FUSO</name>
<evidence type="ECO:0000256" key="2">
    <source>
        <dbReference type="ARBA" id="ARBA00022723"/>
    </source>
</evidence>
<evidence type="ECO:0000313" key="4">
    <source>
        <dbReference type="EMBL" id="SQJ17129.1"/>
    </source>
</evidence>
<feature type="binding site" evidence="3">
    <location>
        <position position="103"/>
    </location>
    <ligand>
        <name>a divalent metal cation</name>
        <dbReference type="ChEBI" id="CHEBI:60240"/>
        <label>1</label>
    </ligand>
</feature>